<comment type="caution">
    <text evidence="1">The sequence shown here is derived from an EMBL/GenBank/DDBJ whole genome shotgun (WGS) entry which is preliminary data.</text>
</comment>
<name>A0A4Y8D4U2_9HELO</name>
<gene>
    <name evidence="1" type="ORF">BOTCAL_0118g00130</name>
</gene>
<sequence>MSRKVFITRQQMPPTNNPLQTLAVAVTMDLMMILRTKGDNSTMAMLPKLYQIVSARQTAKADCESFTVPSFSRISGQMGHKE</sequence>
<keyword evidence="2" id="KW-1185">Reference proteome</keyword>
<dbReference type="EMBL" id="PHWZ01000118">
    <property type="protein sequence ID" value="TEY68515.1"/>
    <property type="molecule type" value="Genomic_DNA"/>
</dbReference>
<accession>A0A4Y8D4U2</accession>
<evidence type="ECO:0000313" key="1">
    <source>
        <dbReference type="EMBL" id="TEY68515.1"/>
    </source>
</evidence>
<dbReference type="AlphaFoldDB" id="A0A4Y8D4U2"/>
<organism evidence="1 2">
    <name type="scientific">Botryotinia calthae</name>
    <dbReference type="NCBI Taxonomy" id="38488"/>
    <lineage>
        <taxon>Eukaryota</taxon>
        <taxon>Fungi</taxon>
        <taxon>Dikarya</taxon>
        <taxon>Ascomycota</taxon>
        <taxon>Pezizomycotina</taxon>
        <taxon>Leotiomycetes</taxon>
        <taxon>Helotiales</taxon>
        <taxon>Sclerotiniaceae</taxon>
        <taxon>Botryotinia</taxon>
    </lineage>
</organism>
<protein>
    <submittedName>
        <fullName evidence="1">Uncharacterized protein</fullName>
    </submittedName>
</protein>
<dbReference type="Proteomes" id="UP000297299">
    <property type="component" value="Unassembled WGS sequence"/>
</dbReference>
<evidence type="ECO:0000313" key="2">
    <source>
        <dbReference type="Proteomes" id="UP000297299"/>
    </source>
</evidence>
<proteinExistence type="predicted"/>
<reference evidence="1 2" key="1">
    <citation type="submission" date="2017-11" db="EMBL/GenBank/DDBJ databases">
        <title>Comparative genomics of Botrytis spp.</title>
        <authorList>
            <person name="Valero-Jimenez C.A."/>
            <person name="Tapia P."/>
            <person name="Veloso J."/>
            <person name="Silva-Moreno E."/>
            <person name="Staats M."/>
            <person name="Valdes J.H."/>
            <person name="Van Kan J.A.L."/>
        </authorList>
    </citation>
    <scope>NUCLEOTIDE SEQUENCE [LARGE SCALE GENOMIC DNA]</scope>
    <source>
        <strain evidence="1 2">MUCL2830</strain>
    </source>
</reference>